<dbReference type="SUPFAM" id="SSF48452">
    <property type="entry name" value="TPR-like"/>
    <property type="match status" value="1"/>
</dbReference>
<dbReference type="EMBL" id="JACOSL010000064">
    <property type="protein sequence ID" value="MBI1757486.1"/>
    <property type="molecule type" value="Genomic_DNA"/>
</dbReference>
<evidence type="ECO:0000313" key="6">
    <source>
        <dbReference type="EMBL" id="MBI1757486.1"/>
    </source>
</evidence>
<feature type="transmembrane region" description="Helical" evidence="5">
    <location>
        <begin position="245"/>
        <end position="266"/>
    </location>
</feature>
<feature type="region of interest" description="Disordered" evidence="4">
    <location>
        <begin position="121"/>
        <end position="147"/>
    </location>
</feature>
<name>A0A931PX92_FIMGI</name>
<dbReference type="PANTHER" id="PTHR44858:SF1">
    <property type="entry name" value="UDP-N-ACETYLGLUCOSAMINE--PEPTIDE N-ACETYLGLUCOSAMINYLTRANSFERASE SPINDLY-RELATED"/>
    <property type="match status" value="1"/>
</dbReference>
<accession>A0A931PX92</accession>
<dbReference type="SMART" id="SM00028">
    <property type="entry name" value="TPR"/>
    <property type="match status" value="3"/>
</dbReference>
<feature type="compositionally biased region" description="Pro residues" evidence="4">
    <location>
        <begin position="130"/>
        <end position="145"/>
    </location>
</feature>
<feature type="transmembrane region" description="Helical" evidence="5">
    <location>
        <begin position="218"/>
        <end position="239"/>
    </location>
</feature>
<dbReference type="PROSITE" id="PS50005">
    <property type="entry name" value="TPR"/>
    <property type="match status" value="1"/>
</dbReference>
<dbReference type="AlphaFoldDB" id="A0A931PX92"/>
<keyword evidence="1" id="KW-0677">Repeat</keyword>
<keyword evidence="5" id="KW-1133">Transmembrane helix</keyword>
<dbReference type="PANTHER" id="PTHR44858">
    <property type="entry name" value="TETRATRICOPEPTIDE REPEAT PROTEIN 6"/>
    <property type="match status" value="1"/>
</dbReference>
<feature type="transmembrane region" description="Helical" evidence="5">
    <location>
        <begin position="175"/>
        <end position="206"/>
    </location>
</feature>
<protein>
    <submittedName>
        <fullName evidence="6">Tetratricopeptide repeat protein</fullName>
    </submittedName>
</protein>
<dbReference type="InterPro" id="IPR050498">
    <property type="entry name" value="Ycf3"/>
</dbReference>
<dbReference type="Gene3D" id="1.25.40.10">
    <property type="entry name" value="Tetratricopeptide repeat domain"/>
    <property type="match status" value="1"/>
</dbReference>
<dbReference type="InterPro" id="IPR011990">
    <property type="entry name" value="TPR-like_helical_dom_sf"/>
</dbReference>
<keyword evidence="2 3" id="KW-0802">TPR repeat</keyword>
<sequence length="274" mass="29067">MSGDRVNEFIEQATLSLQGGHFTQALEFAQAAIEVAPSSADAHLLRAVALSHTRQPQAADEAFRKAIELDPQSAKIRYNFAVHVYGQGNRERAAQLCADALEREPSHAAARQLAERIDAEQRGTPVASLAPPPVATTGGGPPPVGPGAISQIRPGYEVAPSRIAFVQNLGSSWPLIGWALTGIAAVITGFQVIQVGNMFTLIFSGAGPAQNQALSNPILSLIGLLVGLSTIAYAILDLLDRRGNWWWIAAVLCCGAFPGLGVYMLLGRREISNL</sequence>
<dbReference type="Proteomes" id="UP000727962">
    <property type="component" value="Unassembled WGS sequence"/>
</dbReference>
<proteinExistence type="predicted"/>
<evidence type="ECO:0000256" key="1">
    <source>
        <dbReference type="ARBA" id="ARBA00022737"/>
    </source>
</evidence>
<dbReference type="Pfam" id="PF13432">
    <property type="entry name" value="TPR_16"/>
    <property type="match status" value="1"/>
</dbReference>
<comment type="caution">
    <text evidence="6">The sequence shown here is derived from an EMBL/GenBank/DDBJ whole genome shotgun (WGS) entry which is preliminary data.</text>
</comment>
<reference evidence="6" key="1">
    <citation type="submission" date="2020-07" db="EMBL/GenBank/DDBJ databases">
        <title>Huge and variable diversity of episymbiotic CPR bacteria and DPANN archaea in groundwater ecosystems.</title>
        <authorList>
            <person name="He C.Y."/>
            <person name="Keren R."/>
            <person name="Whittaker M."/>
            <person name="Farag I.F."/>
            <person name="Doudna J."/>
            <person name="Cate J.H.D."/>
            <person name="Banfield J.F."/>
        </authorList>
    </citation>
    <scope>NUCLEOTIDE SEQUENCE</scope>
    <source>
        <strain evidence="6">NC_groundwater_17_Pr7_B-0.1um_64_12</strain>
    </source>
</reference>
<evidence type="ECO:0000256" key="5">
    <source>
        <dbReference type="SAM" id="Phobius"/>
    </source>
</evidence>
<gene>
    <name evidence="6" type="ORF">HYR64_10315</name>
</gene>
<evidence type="ECO:0000256" key="2">
    <source>
        <dbReference type="ARBA" id="ARBA00022803"/>
    </source>
</evidence>
<organism evidence="6 7">
    <name type="scientific">Fimbriimonas ginsengisoli</name>
    <dbReference type="NCBI Taxonomy" id="1005039"/>
    <lineage>
        <taxon>Bacteria</taxon>
        <taxon>Bacillati</taxon>
        <taxon>Armatimonadota</taxon>
        <taxon>Fimbriimonadia</taxon>
        <taxon>Fimbriimonadales</taxon>
        <taxon>Fimbriimonadaceae</taxon>
        <taxon>Fimbriimonas</taxon>
    </lineage>
</organism>
<feature type="repeat" description="TPR" evidence="3">
    <location>
        <begin position="40"/>
        <end position="73"/>
    </location>
</feature>
<evidence type="ECO:0000256" key="4">
    <source>
        <dbReference type="SAM" id="MobiDB-lite"/>
    </source>
</evidence>
<keyword evidence="5" id="KW-0812">Transmembrane</keyword>
<keyword evidence="5" id="KW-0472">Membrane</keyword>
<dbReference type="InterPro" id="IPR019734">
    <property type="entry name" value="TPR_rpt"/>
</dbReference>
<evidence type="ECO:0000313" key="7">
    <source>
        <dbReference type="Proteomes" id="UP000727962"/>
    </source>
</evidence>
<evidence type="ECO:0000256" key="3">
    <source>
        <dbReference type="PROSITE-ProRule" id="PRU00339"/>
    </source>
</evidence>